<sequence>MARGWESKSVEAQQEESLSGEEKKIGQPTPEQLAARQKRDGVVMMRKKVEHDLAVATNPRHRQMLEQALADLDAQLKKMEG</sequence>
<name>A0A932EN16_9BACT</name>
<organism evidence="2 3">
    <name type="scientific">Candidatus Korobacter versatilis</name>
    <dbReference type="NCBI Taxonomy" id="658062"/>
    <lineage>
        <taxon>Bacteria</taxon>
        <taxon>Pseudomonadati</taxon>
        <taxon>Acidobacteriota</taxon>
        <taxon>Terriglobia</taxon>
        <taxon>Terriglobales</taxon>
        <taxon>Candidatus Korobacteraceae</taxon>
        <taxon>Candidatus Korobacter</taxon>
    </lineage>
</organism>
<comment type="caution">
    <text evidence="2">The sequence shown here is derived from an EMBL/GenBank/DDBJ whole genome shotgun (WGS) entry which is preliminary data.</text>
</comment>
<protein>
    <submittedName>
        <fullName evidence="2">Uncharacterized protein</fullName>
    </submittedName>
</protein>
<accession>A0A932EN16</accession>
<gene>
    <name evidence="2" type="ORF">HYX28_00480</name>
</gene>
<dbReference type="EMBL" id="JACPNR010000002">
    <property type="protein sequence ID" value="MBI2677235.1"/>
    <property type="molecule type" value="Genomic_DNA"/>
</dbReference>
<dbReference type="Proteomes" id="UP000779809">
    <property type="component" value="Unassembled WGS sequence"/>
</dbReference>
<reference evidence="2" key="1">
    <citation type="submission" date="2020-07" db="EMBL/GenBank/DDBJ databases">
        <title>Huge and variable diversity of episymbiotic CPR bacteria and DPANN archaea in groundwater ecosystems.</title>
        <authorList>
            <person name="He C.Y."/>
            <person name="Keren R."/>
            <person name="Whittaker M."/>
            <person name="Farag I.F."/>
            <person name="Doudna J."/>
            <person name="Cate J.H.D."/>
            <person name="Banfield J.F."/>
        </authorList>
    </citation>
    <scope>NUCLEOTIDE SEQUENCE</scope>
    <source>
        <strain evidence="2">NC_groundwater_580_Pr5_B-0.1um_64_19</strain>
    </source>
</reference>
<evidence type="ECO:0000313" key="2">
    <source>
        <dbReference type="EMBL" id="MBI2677235.1"/>
    </source>
</evidence>
<evidence type="ECO:0000256" key="1">
    <source>
        <dbReference type="SAM" id="MobiDB-lite"/>
    </source>
</evidence>
<proteinExistence type="predicted"/>
<feature type="region of interest" description="Disordered" evidence="1">
    <location>
        <begin position="1"/>
        <end position="41"/>
    </location>
</feature>
<evidence type="ECO:0000313" key="3">
    <source>
        <dbReference type="Proteomes" id="UP000779809"/>
    </source>
</evidence>
<dbReference type="AlphaFoldDB" id="A0A932EN16"/>